<evidence type="ECO:0000256" key="4">
    <source>
        <dbReference type="ARBA" id="ARBA00023049"/>
    </source>
</evidence>
<keyword evidence="9" id="KW-1185">Reference proteome</keyword>
<evidence type="ECO:0000259" key="6">
    <source>
        <dbReference type="Pfam" id="PF00557"/>
    </source>
</evidence>
<evidence type="ECO:0000256" key="3">
    <source>
        <dbReference type="ARBA" id="ARBA00022801"/>
    </source>
</evidence>
<keyword evidence="2 5" id="KW-0479">Metal-binding</keyword>
<dbReference type="SUPFAM" id="SSF55920">
    <property type="entry name" value="Creatinase/aminopeptidase"/>
    <property type="match status" value="1"/>
</dbReference>
<dbReference type="PROSITE" id="PS00491">
    <property type="entry name" value="PROLINE_PEPTIDASE"/>
    <property type="match status" value="1"/>
</dbReference>
<keyword evidence="1" id="KW-0645">Protease</keyword>
<dbReference type="PANTHER" id="PTHR46112">
    <property type="entry name" value="AMINOPEPTIDASE"/>
    <property type="match status" value="1"/>
</dbReference>
<evidence type="ECO:0000313" key="9">
    <source>
        <dbReference type="Proteomes" id="UP001595776"/>
    </source>
</evidence>
<sequence length="408" mass="44612">MFGALNGKGNAMEGELSRLRSLRLPDLPTVPQDEFAQRIKKACQLMAESGISAVFLNAGPNLAYFTGIELFSRERLLGALLNQSGDLCFFVPSFELGTFSEFGYQSGEVRCWEEHESPYIGLADWFLKKSAGSSGVLAVDERTPFFHVSEIQSSLPGVKLVNAKSITATCRMIKSESELACIQAAMNMTLEVQQSCRSVLDCGLEAGELKAFIDAAHKAIGAKQGSYFCSVLFGDASSYPHGVRCQQVLREGDVVLIDTGCQVAGYKSDITRTYVFGEPTSYQREIWKTEQEAQMAGFKAAAQPGAKCSDVDLAVRNFLEARGLGPGYELPGLPHRTGHGIGLEIHEWPYLNLADTTALQEGMCFSCEPTICVPGKFGMRLEDHFFMSTDGPTWFTQPSPSIDSPFFC</sequence>
<dbReference type="InterPro" id="IPR000587">
    <property type="entry name" value="Creatinase_N"/>
</dbReference>
<evidence type="ECO:0000256" key="5">
    <source>
        <dbReference type="RuleBase" id="RU000590"/>
    </source>
</evidence>
<keyword evidence="4" id="KW-0482">Metalloprotease</keyword>
<dbReference type="InterPro" id="IPR050659">
    <property type="entry name" value="Peptidase_M24B"/>
</dbReference>
<evidence type="ECO:0000313" key="8">
    <source>
        <dbReference type="EMBL" id="MFC4349591.1"/>
    </source>
</evidence>
<dbReference type="SUPFAM" id="SSF53092">
    <property type="entry name" value="Creatinase/prolidase N-terminal domain"/>
    <property type="match status" value="1"/>
</dbReference>
<dbReference type="Gene3D" id="3.40.350.10">
    <property type="entry name" value="Creatinase/prolidase N-terminal domain"/>
    <property type="match status" value="1"/>
</dbReference>
<proteinExistence type="inferred from homology"/>
<protein>
    <submittedName>
        <fullName evidence="8">M24 family metallopeptidase</fullName>
    </submittedName>
</protein>
<accession>A0ABV8UG16</accession>
<reference evidence="9" key="1">
    <citation type="journal article" date="2019" name="Int. J. Syst. Evol. Microbiol.">
        <title>The Global Catalogue of Microorganisms (GCM) 10K type strain sequencing project: providing services to taxonomists for standard genome sequencing and annotation.</title>
        <authorList>
            <consortium name="The Broad Institute Genomics Platform"/>
            <consortium name="The Broad Institute Genome Sequencing Center for Infectious Disease"/>
            <person name="Wu L."/>
            <person name="Ma J."/>
        </authorList>
    </citation>
    <scope>NUCLEOTIDE SEQUENCE [LARGE SCALE GENOMIC DNA]</scope>
    <source>
        <strain evidence="9">CGMCC 1.15304</strain>
    </source>
</reference>
<dbReference type="InterPro" id="IPR036005">
    <property type="entry name" value="Creatinase/aminopeptidase-like"/>
</dbReference>
<comment type="caution">
    <text evidence="8">The sequence shown here is derived from an EMBL/GenBank/DDBJ whole genome shotgun (WGS) entry which is preliminary data.</text>
</comment>
<evidence type="ECO:0000259" key="7">
    <source>
        <dbReference type="Pfam" id="PF01321"/>
    </source>
</evidence>
<dbReference type="Pfam" id="PF01321">
    <property type="entry name" value="Creatinase_N"/>
    <property type="match status" value="1"/>
</dbReference>
<evidence type="ECO:0000256" key="2">
    <source>
        <dbReference type="ARBA" id="ARBA00022723"/>
    </source>
</evidence>
<organism evidence="8 9">
    <name type="scientific">Kordiimonas lipolytica</name>
    <dbReference type="NCBI Taxonomy" id="1662421"/>
    <lineage>
        <taxon>Bacteria</taxon>
        <taxon>Pseudomonadati</taxon>
        <taxon>Pseudomonadota</taxon>
        <taxon>Alphaproteobacteria</taxon>
        <taxon>Kordiimonadales</taxon>
        <taxon>Kordiimonadaceae</taxon>
        <taxon>Kordiimonas</taxon>
    </lineage>
</organism>
<dbReference type="InterPro" id="IPR029149">
    <property type="entry name" value="Creatin/AminoP/Spt16_N"/>
</dbReference>
<comment type="similarity">
    <text evidence="5">Belongs to the peptidase M24B family.</text>
</comment>
<dbReference type="InterPro" id="IPR001131">
    <property type="entry name" value="Peptidase_M24B_aminopep-P_CS"/>
</dbReference>
<keyword evidence="3" id="KW-0378">Hydrolase</keyword>
<name>A0ABV8UG16_9PROT</name>
<dbReference type="InterPro" id="IPR000994">
    <property type="entry name" value="Pept_M24"/>
</dbReference>
<dbReference type="Proteomes" id="UP001595776">
    <property type="component" value="Unassembled WGS sequence"/>
</dbReference>
<dbReference type="PANTHER" id="PTHR46112:SF3">
    <property type="entry name" value="AMINOPEPTIDASE YPDF"/>
    <property type="match status" value="1"/>
</dbReference>
<dbReference type="Gene3D" id="3.90.230.10">
    <property type="entry name" value="Creatinase/methionine aminopeptidase superfamily"/>
    <property type="match status" value="1"/>
</dbReference>
<dbReference type="RefSeq" id="WP_068147243.1">
    <property type="nucleotide sequence ID" value="NZ_JBHSCR010000034.1"/>
</dbReference>
<dbReference type="Pfam" id="PF00557">
    <property type="entry name" value="Peptidase_M24"/>
    <property type="match status" value="1"/>
</dbReference>
<gene>
    <name evidence="8" type="ORF">ACFO5Q_17205</name>
</gene>
<feature type="domain" description="Peptidase M24" evidence="6">
    <location>
        <begin position="181"/>
        <end position="386"/>
    </location>
</feature>
<evidence type="ECO:0000256" key="1">
    <source>
        <dbReference type="ARBA" id="ARBA00022670"/>
    </source>
</evidence>
<feature type="domain" description="Creatinase N-terminal" evidence="7">
    <location>
        <begin position="38"/>
        <end position="173"/>
    </location>
</feature>
<dbReference type="EMBL" id="JBHSCR010000034">
    <property type="protein sequence ID" value="MFC4349591.1"/>
    <property type="molecule type" value="Genomic_DNA"/>
</dbReference>